<gene>
    <name evidence="1" type="ORF">HPB48_014780</name>
</gene>
<protein>
    <submittedName>
        <fullName evidence="1">Uncharacterized protein</fullName>
    </submittedName>
</protein>
<organism evidence="1 2">
    <name type="scientific">Haemaphysalis longicornis</name>
    <name type="common">Bush tick</name>
    <dbReference type="NCBI Taxonomy" id="44386"/>
    <lineage>
        <taxon>Eukaryota</taxon>
        <taxon>Metazoa</taxon>
        <taxon>Ecdysozoa</taxon>
        <taxon>Arthropoda</taxon>
        <taxon>Chelicerata</taxon>
        <taxon>Arachnida</taxon>
        <taxon>Acari</taxon>
        <taxon>Parasitiformes</taxon>
        <taxon>Ixodida</taxon>
        <taxon>Ixodoidea</taxon>
        <taxon>Ixodidae</taxon>
        <taxon>Haemaphysalinae</taxon>
        <taxon>Haemaphysalis</taxon>
    </lineage>
</organism>
<dbReference type="VEuPathDB" id="VectorBase:HLOH_057297"/>
<dbReference type="OrthoDB" id="6527889at2759"/>
<proteinExistence type="predicted"/>
<dbReference type="EMBL" id="JABSTR010000006">
    <property type="protein sequence ID" value="KAH9373623.1"/>
    <property type="molecule type" value="Genomic_DNA"/>
</dbReference>
<evidence type="ECO:0000313" key="2">
    <source>
        <dbReference type="Proteomes" id="UP000821853"/>
    </source>
</evidence>
<accession>A0A9J6GFQ2</accession>
<keyword evidence="2" id="KW-1185">Reference proteome</keyword>
<reference evidence="1 2" key="1">
    <citation type="journal article" date="2020" name="Cell">
        <title>Large-Scale Comparative Analyses of Tick Genomes Elucidate Their Genetic Diversity and Vector Capacities.</title>
        <authorList>
            <consortium name="Tick Genome and Microbiome Consortium (TIGMIC)"/>
            <person name="Jia N."/>
            <person name="Wang J."/>
            <person name="Shi W."/>
            <person name="Du L."/>
            <person name="Sun Y."/>
            <person name="Zhan W."/>
            <person name="Jiang J.F."/>
            <person name="Wang Q."/>
            <person name="Zhang B."/>
            <person name="Ji P."/>
            <person name="Bell-Sakyi L."/>
            <person name="Cui X.M."/>
            <person name="Yuan T.T."/>
            <person name="Jiang B.G."/>
            <person name="Yang W.F."/>
            <person name="Lam T.T."/>
            <person name="Chang Q.C."/>
            <person name="Ding S.J."/>
            <person name="Wang X.J."/>
            <person name="Zhu J.G."/>
            <person name="Ruan X.D."/>
            <person name="Zhao L."/>
            <person name="Wei J.T."/>
            <person name="Ye R.Z."/>
            <person name="Que T.C."/>
            <person name="Du C.H."/>
            <person name="Zhou Y.H."/>
            <person name="Cheng J.X."/>
            <person name="Dai P.F."/>
            <person name="Guo W.B."/>
            <person name="Han X.H."/>
            <person name="Huang E.J."/>
            <person name="Li L.F."/>
            <person name="Wei W."/>
            <person name="Gao Y.C."/>
            <person name="Liu J.Z."/>
            <person name="Shao H.Z."/>
            <person name="Wang X."/>
            <person name="Wang C.C."/>
            <person name="Yang T.C."/>
            <person name="Huo Q.B."/>
            <person name="Li W."/>
            <person name="Chen H.Y."/>
            <person name="Chen S.E."/>
            <person name="Zhou L.G."/>
            <person name="Ni X.B."/>
            <person name="Tian J.H."/>
            <person name="Sheng Y."/>
            <person name="Liu T."/>
            <person name="Pan Y.S."/>
            <person name="Xia L.Y."/>
            <person name="Li J."/>
            <person name="Zhao F."/>
            <person name="Cao W.C."/>
        </authorList>
    </citation>
    <scope>NUCLEOTIDE SEQUENCE [LARGE SCALE GENOMIC DNA]</scope>
    <source>
        <strain evidence="1">HaeL-2018</strain>
    </source>
</reference>
<comment type="caution">
    <text evidence="1">The sequence shown here is derived from an EMBL/GenBank/DDBJ whole genome shotgun (WGS) entry which is preliminary data.</text>
</comment>
<evidence type="ECO:0000313" key="1">
    <source>
        <dbReference type="EMBL" id="KAH9373623.1"/>
    </source>
</evidence>
<dbReference type="Proteomes" id="UP000821853">
    <property type="component" value="Chromosome 4"/>
</dbReference>
<name>A0A9J6GFQ2_HAELO</name>
<dbReference type="AlphaFoldDB" id="A0A9J6GFQ2"/>
<sequence>MRRDTYNRLRTSSTSPYVEDVLSLEPKFAVEPRRSAPELLSLVHHVSRHAADNERDRYISEGVDVLCRCRPASSKLPVKRAATFLKDHRISVVPADKEGGGLLFYLTTCFVQRRMRQFPLFFGVHDNVVISRVKSEAKKLCKKLNLGIVVNGIANSKTDFLDVFFSAKAHKSDRPLLVIVSETGTWQKSIASSLQEKLSILTFDDVFLVRNSEEILDFLHSCSKHALYAFSLV</sequence>